<reference evidence="3 4" key="1">
    <citation type="journal article" date="2006" name="Proc. Natl. Acad. Sci. U.S.A.">
        <title>Burkholderia xenovorans LB400 harbors a multi-replicon, 9.73-Mbp genome shaped for versatility.</title>
        <authorList>
            <person name="Chain P.S."/>
            <person name="Denef V.J."/>
            <person name="Konstantinidis K.T."/>
            <person name="Vergez L.M."/>
            <person name="Agullo L."/>
            <person name="Reyes V.L."/>
            <person name="Hauser L."/>
            <person name="Cordova M."/>
            <person name="Gomez L."/>
            <person name="Gonzalez M."/>
            <person name="Land M."/>
            <person name="Lao V."/>
            <person name="Larimer F."/>
            <person name="LiPuma J.J."/>
            <person name="Mahenthiralingam E."/>
            <person name="Malfatti S.A."/>
            <person name="Marx C.J."/>
            <person name="Parnell J.J."/>
            <person name="Ramette A."/>
            <person name="Richardson P."/>
            <person name="Seeger M."/>
            <person name="Smith D."/>
            <person name="Spilker T."/>
            <person name="Sul W.J."/>
            <person name="Tsoi T.V."/>
            <person name="Ulrich L.E."/>
            <person name="Zhulin I.B."/>
            <person name="Tiedje J.M."/>
        </authorList>
    </citation>
    <scope>NUCLEOTIDE SEQUENCE [LARGE SCALE GENOMIC DNA]</scope>
    <source>
        <strain evidence="3 4">LB400</strain>
    </source>
</reference>
<feature type="transmembrane region" description="Helical" evidence="2">
    <location>
        <begin position="67"/>
        <end position="90"/>
    </location>
</feature>
<name>Q13JE8_PARXL</name>
<evidence type="ECO:0000256" key="1">
    <source>
        <dbReference type="SAM" id="Coils"/>
    </source>
</evidence>
<dbReference type="EMBL" id="CP000271">
    <property type="protein sequence ID" value="ABE35791.1"/>
    <property type="molecule type" value="Genomic_DNA"/>
</dbReference>
<dbReference type="KEGG" id="bxe:Bxe_B0147"/>
<dbReference type="AlphaFoldDB" id="Q13JE8"/>
<dbReference type="Proteomes" id="UP000001817">
    <property type="component" value="Chromosome 2"/>
</dbReference>
<feature type="transmembrane region" description="Helical" evidence="2">
    <location>
        <begin position="6"/>
        <end position="22"/>
    </location>
</feature>
<feature type="transmembrane region" description="Helical" evidence="2">
    <location>
        <begin position="29"/>
        <end position="47"/>
    </location>
</feature>
<keyword evidence="2" id="KW-0812">Transmembrane</keyword>
<keyword evidence="1" id="KW-0175">Coiled coil</keyword>
<evidence type="ECO:0000313" key="4">
    <source>
        <dbReference type="Proteomes" id="UP000001817"/>
    </source>
</evidence>
<accession>Q13JE8</accession>
<keyword evidence="2" id="KW-1133">Transmembrane helix</keyword>
<dbReference type="KEGG" id="bxb:DR64_5497"/>
<evidence type="ECO:0000313" key="3">
    <source>
        <dbReference type="EMBL" id="ABE35791.1"/>
    </source>
</evidence>
<proteinExistence type="predicted"/>
<keyword evidence="4" id="KW-1185">Reference proteome</keyword>
<feature type="coiled-coil region" evidence="1">
    <location>
        <begin position="100"/>
        <end position="127"/>
    </location>
</feature>
<evidence type="ECO:0008006" key="5">
    <source>
        <dbReference type="Google" id="ProtNLM"/>
    </source>
</evidence>
<organism evidence="3 4">
    <name type="scientific">Paraburkholderia xenovorans (strain LB400)</name>
    <dbReference type="NCBI Taxonomy" id="266265"/>
    <lineage>
        <taxon>Bacteria</taxon>
        <taxon>Pseudomonadati</taxon>
        <taxon>Pseudomonadota</taxon>
        <taxon>Betaproteobacteria</taxon>
        <taxon>Burkholderiales</taxon>
        <taxon>Burkholderiaceae</taxon>
        <taxon>Paraburkholderia</taxon>
    </lineage>
</organism>
<gene>
    <name evidence="3" type="ORF">Bxe_B0147</name>
</gene>
<protein>
    <recommendedName>
        <fullName evidence="5">Transmembrane protein</fullName>
    </recommendedName>
</protein>
<evidence type="ECO:0000256" key="2">
    <source>
        <dbReference type="SAM" id="Phobius"/>
    </source>
</evidence>
<dbReference type="STRING" id="266265.Bxe_B0147"/>
<keyword evidence="2" id="KW-0472">Membrane</keyword>
<sequence length="185" mass="20485">MLSIFWIQLVIVSSAVWSFFNDKMGRSPGRMALVGFFLCGTGIWYGLSIANFEASHLFSAEQGGLQLVGQLVNVVITAAGGNIIASALVLRAELASARARAKAQRKVQATRTRISELQRTLKFLELDSGFLSPESVDERRVSLIRVVEAEQKEYWKADKVLQDLGCESEGDPMANRKRSVSGRRY</sequence>